<feature type="transmembrane region" description="Helical" evidence="6">
    <location>
        <begin position="299"/>
        <end position="319"/>
    </location>
</feature>
<evidence type="ECO:0000313" key="9">
    <source>
        <dbReference type="Proteomes" id="UP000034723"/>
    </source>
</evidence>
<dbReference type="GO" id="GO:0005886">
    <property type="term" value="C:plasma membrane"/>
    <property type="evidence" value="ECO:0007669"/>
    <property type="project" value="UniProtKB-SubCell"/>
</dbReference>
<dbReference type="InterPro" id="IPR056569">
    <property type="entry name" value="ArlJ-like"/>
</dbReference>
<protein>
    <submittedName>
        <fullName evidence="8">Archaeal flagella assembly protein J</fullName>
    </submittedName>
</protein>
<keyword evidence="4 6" id="KW-1133">Transmembrane helix</keyword>
<dbReference type="HOGENOM" id="CLU_479528_0_0_2"/>
<keyword evidence="8" id="KW-0969">Cilium</keyword>
<evidence type="ECO:0000256" key="5">
    <source>
        <dbReference type="ARBA" id="ARBA00023136"/>
    </source>
</evidence>
<feature type="transmembrane region" description="Helical" evidence="6">
    <location>
        <begin position="529"/>
        <end position="550"/>
    </location>
</feature>
<sequence>MGMNVRHLGINVERYLKFILLPSLLGALVLFFLIYFVLYSSLEFLGMFRLLVLFVPLFLLLPALLYIKMVEVRMKNEIDSNIHFYITHMGALSTSEIDRKELMKILSERKEYKALAEETRKIFLLMDKWRRNLAQACRFIAKRTPSKIFSDFLDRMAHELDSGEDFKEFIKREQKVVMEDFVTLYNGKMYSIDIFKEIYVSIILSLSFFAAFAIIMPFLTGISIKFTLYLIMIFFFIAEIGVMIYLKAVVPEDPLWQTSGEYTIVDRRLYRLFAVSMVLFLIVFTALLFANYVYGLINLPFMFIVAISILPLLIPGYAAKKEEKLIMEKDRNAPSFIMSLGASASARGGNILESLKYLTTHDFGALTEDIRALYRRLNSRINKRRAWEKFAISTNSNLIYRFTDMFVEAISLGAEPIDVAEIVAENFITINNLRKRRAQTTGSFIGIAYGVIIGISFALYISFGVVQSMNSLYSSLDIPTEMIGNILHIVPQEDLHFVSNLITLLMLLHAILSTFAIKIMDGGRFMAGLVHTVGMMWVAAISGYISQLAITSLLNIGGI</sequence>
<keyword evidence="3 6" id="KW-0812">Transmembrane</keyword>
<evidence type="ECO:0000256" key="6">
    <source>
        <dbReference type="SAM" id="Phobius"/>
    </source>
</evidence>
<feature type="transmembrane region" description="Helical" evidence="6">
    <location>
        <begin position="44"/>
        <end position="67"/>
    </location>
</feature>
<evidence type="ECO:0000256" key="3">
    <source>
        <dbReference type="ARBA" id="ARBA00022692"/>
    </source>
</evidence>
<keyword evidence="8" id="KW-0282">Flagellum</keyword>
<evidence type="ECO:0000256" key="4">
    <source>
        <dbReference type="ARBA" id="ARBA00022989"/>
    </source>
</evidence>
<dbReference type="InterPro" id="IPR018076">
    <property type="entry name" value="T2SS_GspF_dom"/>
</dbReference>
<dbReference type="PANTHER" id="PTHR35402">
    <property type="entry name" value="INTEGRAL MEMBRANE PROTEIN-RELATED"/>
    <property type="match status" value="1"/>
</dbReference>
<evidence type="ECO:0000256" key="2">
    <source>
        <dbReference type="ARBA" id="ARBA00022475"/>
    </source>
</evidence>
<organism evidence="8 9">
    <name type="scientific">Geoglobus ahangari</name>
    <dbReference type="NCBI Taxonomy" id="113653"/>
    <lineage>
        <taxon>Archaea</taxon>
        <taxon>Methanobacteriati</taxon>
        <taxon>Methanobacteriota</taxon>
        <taxon>Archaeoglobi</taxon>
        <taxon>Archaeoglobales</taxon>
        <taxon>Archaeoglobaceae</taxon>
        <taxon>Geoglobus</taxon>
    </lineage>
</organism>
<dbReference type="STRING" id="113653.GAH_01994"/>
<keyword evidence="8" id="KW-0966">Cell projection</keyword>
<evidence type="ECO:0000313" key="8">
    <source>
        <dbReference type="EMBL" id="AKG90735.1"/>
    </source>
</evidence>
<dbReference type="InParanoid" id="A0A0F7IDQ1"/>
<evidence type="ECO:0000256" key="1">
    <source>
        <dbReference type="ARBA" id="ARBA00004651"/>
    </source>
</evidence>
<feature type="domain" description="Type II secretion system protein GspF" evidence="7">
    <location>
        <begin position="86"/>
        <end position="211"/>
    </location>
</feature>
<dbReference type="AlphaFoldDB" id="A0A0F7IDQ1"/>
<comment type="subcellular location">
    <subcellularLocation>
        <location evidence="1">Cell membrane</location>
        <topology evidence="1">Multi-pass membrane protein</topology>
    </subcellularLocation>
</comment>
<feature type="transmembrane region" description="Helical" evidence="6">
    <location>
        <begin position="198"/>
        <end position="220"/>
    </location>
</feature>
<proteinExistence type="predicted"/>
<keyword evidence="2" id="KW-1003">Cell membrane</keyword>
<reference evidence="8 9" key="1">
    <citation type="submission" date="2015-04" db="EMBL/GenBank/DDBJ databases">
        <title>The complete genome sequence of the hyperthermophilic, obligate iron-reducing archaeon Geoglobus ahangari strain 234T.</title>
        <authorList>
            <person name="Manzella M.P."/>
            <person name="Holmes D.E."/>
            <person name="Rocheleau J.M."/>
            <person name="Chung A."/>
            <person name="Reguera G."/>
            <person name="Kashefi K."/>
        </authorList>
    </citation>
    <scope>NUCLEOTIDE SEQUENCE [LARGE SCALE GENOMIC DNA]</scope>
    <source>
        <strain evidence="8 9">234</strain>
    </source>
</reference>
<evidence type="ECO:0000259" key="7">
    <source>
        <dbReference type="Pfam" id="PF00482"/>
    </source>
</evidence>
<keyword evidence="5 6" id="KW-0472">Membrane</keyword>
<dbReference type="Proteomes" id="UP000034723">
    <property type="component" value="Chromosome"/>
</dbReference>
<accession>A0A0F7IDQ1</accession>
<feature type="transmembrane region" description="Helical" evidence="6">
    <location>
        <begin position="269"/>
        <end position="293"/>
    </location>
</feature>
<dbReference type="NCBIfam" id="NF004704">
    <property type="entry name" value="PRK06041.1-2"/>
    <property type="match status" value="1"/>
</dbReference>
<feature type="transmembrane region" description="Helical" evidence="6">
    <location>
        <begin position="497"/>
        <end position="517"/>
    </location>
</feature>
<name>A0A0F7IDQ1_9EURY</name>
<dbReference type="EMBL" id="CP011267">
    <property type="protein sequence ID" value="AKG90735.1"/>
    <property type="molecule type" value="Genomic_DNA"/>
</dbReference>
<feature type="transmembrane region" description="Helical" evidence="6">
    <location>
        <begin position="226"/>
        <end position="248"/>
    </location>
</feature>
<dbReference type="PANTHER" id="PTHR35402:SF2">
    <property type="entry name" value="FLAGELLA ACCESSORY PROTEIN J"/>
    <property type="match status" value="1"/>
</dbReference>
<feature type="transmembrane region" description="Helical" evidence="6">
    <location>
        <begin position="15"/>
        <end position="38"/>
    </location>
</feature>
<dbReference type="FunCoup" id="A0A0F7IDQ1">
    <property type="interactions" value="2"/>
</dbReference>
<gene>
    <name evidence="8" type="ORF">GAH_01994</name>
</gene>
<keyword evidence="9" id="KW-1185">Reference proteome</keyword>
<dbReference type="KEGG" id="gah:GAH_01994"/>
<dbReference type="Pfam" id="PF00482">
    <property type="entry name" value="T2SSF"/>
    <property type="match status" value="1"/>
</dbReference>
<feature type="transmembrane region" description="Helical" evidence="6">
    <location>
        <begin position="444"/>
        <end position="466"/>
    </location>
</feature>